<protein>
    <recommendedName>
        <fullName evidence="4">DNA helicase</fullName>
    </recommendedName>
</protein>
<feature type="region of interest" description="Disordered" evidence="1">
    <location>
        <begin position="479"/>
        <end position="517"/>
    </location>
</feature>
<keyword evidence="3" id="KW-1185">Reference proteome</keyword>
<dbReference type="SUPFAM" id="SSF52540">
    <property type="entry name" value="P-loop containing nucleoside triphosphate hydrolases"/>
    <property type="match status" value="1"/>
</dbReference>
<dbReference type="Proteomes" id="UP000193067">
    <property type="component" value="Unassembled WGS sequence"/>
</dbReference>
<dbReference type="InterPro" id="IPR027417">
    <property type="entry name" value="P-loop_NTPase"/>
</dbReference>
<dbReference type="STRING" id="1353009.A0A1Y2IYF9"/>
<sequence>MRIDGSTCAHTHLDVETGAILLRRLHPRIASYNDVVIFLMKCNMDIKHIGSGEAAKALLYYVTDYITKPSLPTHVGLGALSYAIQKTQDKFPGLMEESPLSDTRTAGIRGALTLTVNRMMSRQEISHQQVMSYLIGGGDVYRSHSFHTLHWGSFDRIFAASTTSSLETIGGDSVVNEQTSDDLEDTFTLKLESGTISSANQRQDYVYRSKAYPFDKMCLYEFVGTVEKISNHRDAREVKSVNQYGTSTREGAQPGNGLSYRGRKAEARGSFASEEHTQYHTHHLRRRTEWTIPIILGDRTPRSDRGSEEKEAWARMMLILFVPWRSSCDLRAANESWTAAFERHSAALSLTYLKIMENMNVLSECRDVRDAHRDMRRAEALAFLKAGLPAEDGHQHTGLDDENMHQDFQLYERPDSFDAYDDVEQLCSSQAALESTIGPRSREMIDLCYGDNSLPESEQHINLRAANDADKSSITLHSSVMRELKKQRRPMTETNESEDEARPKKRRRVNERTEKVSRSVLTIPLEPSSPDSTEREHGEELPEELVNRIAREMGLTDNVEQERAFRLVAEHVLAATVEDQLLMYIAGVGGTGKTHVVKAIVRLFDALAR</sequence>
<evidence type="ECO:0000313" key="2">
    <source>
        <dbReference type="EMBL" id="OSD06156.1"/>
    </source>
</evidence>
<name>A0A1Y2IYF9_TRAC3</name>
<accession>A0A1Y2IYF9</accession>
<evidence type="ECO:0008006" key="4">
    <source>
        <dbReference type="Google" id="ProtNLM"/>
    </source>
</evidence>
<proteinExistence type="predicted"/>
<evidence type="ECO:0000313" key="3">
    <source>
        <dbReference type="Proteomes" id="UP000193067"/>
    </source>
</evidence>
<dbReference type="EMBL" id="KZ084091">
    <property type="protein sequence ID" value="OSD06156.1"/>
    <property type="molecule type" value="Genomic_DNA"/>
</dbReference>
<dbReference type="AlphaFoldDB" id="A0A1Y2IYF9"/>
<dbReference type="OrthoDB" id="2756339at2759"/>
<gene>
    <name evidence="2" type="ORF">PYCCODRAFT_1335341</name>
</gene>
<organism evidence="2 3">
    <name type="scientific">Trametes coccinea (strain BRFM310)</name>
    <name type="common">Pycnoporus coccineus</name>
    <dbReference type="NCBI Taxonomy" id="1353009"/>
    <lineage>
        <taxon>Eukaryota</taxon>
        <taxon>Fungi</taxon>
        <taxon>Dikarya</taxon>
        <taxon>Basidiomycota</taxon>
        <taxon>Agaricomycotina</taxon>
        <taxon>Agaricomycetes</taxon>
        <taxon>Polyporales</taxon>
        <taxon>Polyporaceae</taxon>
        <taxon>Trametes</taxon>
    </lineage>
</organism>
<feature type="non-terminal residue" evidence="2">
    <location>
        <position position="609"/>
    </location>
</feature>
<reference evidence="2 3" key="1">
    <citation type="journal article" date="2015" name="Biotechnol. Biofuels">
        <title>Enhanced degradation of softwood versus hardwood by the white-rot fungus Pycnoporus coccineus.</title>
        <authorList>
            <person name="Couturier M."/>
            <person name="Navarro D."/>
            <person name="Chevret D."/>
            <person name="Henrissat B."/>
            <person name="Piumi F."/>
            <person name="Ruiz-Duenas F.J."/>
            <person name="Martinez A.T."/>
            <person name="Grigoriev I.V."/>
            <person name="Riley R."/>
            <person name="Lipzen A."/>
            <person name="Berrin J.G."/>
            <person name="Master E.R."/>
            <person name="Rosso M.N."/>
        </authorList>
    </citation>
    <scope>NUCLEOTIDE SEQUENCE [LARGE SCALE GENOMIC DNA]</scope>
    <source>
        <strain evidence="2 3">BRFM310</strain>
    </source>
</reference>
<evidence type="ECO:0000256" key="1">
    <source>
        <dbReference type="SAM" id="MobiDB-lite"/>
    </source>
</evidence>